<protein>
    <submittedName>
        <fullName evidence="1">Uncharacterized protein</fullName>
    </submittedName>
</protein>
<dbReference type="AlphaFoldDB" id="A0A3N0WXR1"/>
<dbReference type="EMBL" id="RJUG01000002">
    <property type="protein sequence ID" value="ROI09773.1"/>
    <property type="molecule type" value="Genomic_DNA"/>
</dbReference>
<dbReference type="Proteomes" id="UP000270224">
    <property type="component" value="Unassembled WGS sequence"/>
</dbReference>
<name>A0A3N0WXR1_9FLAO</name>
<gene>
    <name evidence="1" type="ORF">EGI11_03175</name>
</gene>
<accession>A0A3N0WXR1</accession>
<reference evidence="2" key="1">
    <citation type="submission" date="2018-11" db="EMBL/GenBank/DDBJ databases">
        <title>Proposal to divide the Flavobacteriaceae and reorganize its genera based on Amino Acid Identity values calculated from whole genome sequences.</title>
        <authorList>
            <person name="Nicholson A.C."/>
            <person name="Gulvik C.A."/>
            <person name="Whitney A.M."/>
            <person name="Humrighouse B.W."/>
            <person name="Bell M."/>
            <person name="Holmes B."/>
            <person name="Steigerwalt A."/>
            <person name="Villarma A."/>
            <person name="Sheth M."/>
            <person name="Batra D."/>
            <person name="Pryor J."/>
            <person name="Bernardet J.-F."/>
            <person name="Hugo C."/>
            <person name="Kampfer P."/>
            <person name="Newman J."/>
            <person name="Mcquiston J.R."/>
        </authorList>
    </citation>
    <scope>NUCLEOTIDE SEQUENCE [LARGE SCALE GENOMIC DNA]</scope>
    <source>
        <strain evidence="2">H3056</strain>
    </source>
</reference>
<evidence type="ECO:0000313" key="2">
    <source>
        <dbReference type="Proteomes" id="UP000270224"/>
    </source>
</evidence>
<reference evidence="2" key="2">
    <citation type="submission" date="2018-11" db="EMBL/GenBank/DDBJ databases">
        <title>Proposal to divide the Flavobacteriaceae and reorganize its genera based on Amino Acid Identity values calculated from whole genome sequences.</title>
        <authorList>
            <person name="Nicholson A.C."/>
            <person name="Gulvik C.A."/>
            <person name="Whitney A.M."/>
            <person name="Humrighouse B.W."/>
            <person name="Bell M."/>
            <person name="Holmens B."/>
            <person name="Steigerwalt A."/>
            <person name="Villarma A."/>
            <person name="Sheth M."/>
            <person name="Batra D."/>
            <person name="Pryor J."/>
            <person name="Bernardet J.-F."/>
            <person name="Hugo C."/>
            <person name="Kampfer P."/>
            <person name="Newman J."/>
            <person name="Mcquiston J.R."/>
        </authorList>
    </citation>
    <scope>NUCLEOTIDE SEQUENCE [LARGE SCALE GENOMIC DNA]</scope>
    <source>
        <strain evidence="2">H3056</strain>
    </source>
</reference>
<proteinExistence type="predicted"/>
<dbReference type="RefSeq" id="WP_123265026.1">
    <property type="nucleotide sequence ID" value="NZ_RJUG01000002.1"/>
</dbReference>
<comment type="caution">
    <text evidence="1">The sequence shown here is derived from an EMBL/GenBank/DDBJ whole genome shotgun (WGS) entry which is preliminary data.</text>
</comment>
<organism evidence="1 2">
    <name type="scientific">Kaistella daneshvariae</name>
    <dbReference type="NCBI Taxonomy" id="2487074"/>
    <lineage>
        <taxon>Bacteria</taxon>
        <taxon>Pseudomonadati</taxon>
        <taxon>Bacteroidota</taxon>
        <taxon>Flavobacteriia</taxon>
        <taxon>Flavobacteriales</taxon>
        <taxon>Weeksellaceae</taxon>
        <taxon>Chryseobacterium group</taxon>
        <taxon>Kaistella</taxon>
    </lineage>
</organism>
<evidence type="ECO:0000313" key="1">
    <source>
        <dbReference type="EMBL" id="ROI09773.1"/>
    </source>
</evidence>
<sequence length="87" mass="9924">MTRFLTERELLDLGFRNIGPGDLDDGGTYEWWRYSIGELDIDITDELDSDGEVTGSYVEIGNEAFHHLKKTDLIKLLKILRHGRAGD</sequence>